<accession>A0ABQ7LGN5</accession>
<protein>
    <recommendedName>
        <fullName evidence="4">DUF4005 domain-containing protein</fullName>
    </recommendedName>
</protein>
<feature type="compositionally biased region" description="Basic and acidic residues" evidence="1">
    <location>
        <begin position="35"/>
        <end position="64"/>
    </location>
</feature>
<sequence>MLPPLHPNQYKTETIREADAPSSLHTHCNRSPLRSVDKTEGRELLTRTHRREPSVGSHKEEDRAPQAVIDAKTGLMRRGESNLPNRPRGQRGTGMMTFHTSYTERRTDDHQNFKRAPCTVAENLDLTLLRLDGEAVDGESRQPMKRNEEALNLEEAEHWRTAKGRPVADLEPKKASPPQQDAKLRINKKSSTPLANEGKLRTSTRYQNMERVRHQSSHTAKPQGETRSEKEKTQIQPTPKPKSRL</sequence>
<evidence type="ECO:0000256" key="1">
    <source>
        <dbReference type="SAM" id="MobiDB-lite"/>
    </source>
</evidence>
<feature type="region of interest" description="Disordered" evidence="1">
    <location>
        <begin position="1"/>
        <end position="65"/>
    </location>
</feature>
<evidence type="ECO:0000313" key="2">
    <source>
        <dbReference type="EMBL" id="KAG5385718.1"/>
    </source>
</evidence>
<feature type="compositionally biased region" description="Basic and acidic residues" evidence="1">
    <location>
        <begin position="224"/>
        <end position="233"/>
    </location>
</feature>
<feature type="region of interest" description="Disordered" evidence="1">
    <location>
        <begin position="138"/>
        <end position="245"/>
    </location>
</feature>
<organism evidence="2 3">
    <name type="scientific">Brassica rapa subsp. trilocularis</name>
    <dbReference type="NCBI Taxonomy" id="1813537"/>
    <lineage>
        <taxon>Eukaryota</taxon>
        <taxon>Viridiplantae</taxon>
        <taxon>Streptophyta</taxon>
        <taxon>Embryophyta</taxon>
        <taxon>Tracheophyta</taxon>
        <taxon>Spermatophyta</taxon>
        <taxon>Magnoliopsida</taxon>
        <taxon>eudicotyledons</taxon>
        <taxon>Gunneridae</taxon>
        <taxon>Pentapetalae</taxon>
        <taxon>rosids</taxon>
        <taxon>malvids</taxon>
        <taxon>Brassicales</taxon>
        <taxon>Brassicaceae</taxon>
        <taxon>Brassiceae</taxon>
        <taxon>Brassica</taxon>
    </lineage>
</organism>
<name>A0ABQ7LGN5_BRACM</name>
<dbReference type="Proteomes" id="UP000823674">
    <property type="component" value="Chromosome A09"/>
</dbReference>
<proteinExistence type="predicted"/>
<comment type="caution">
    <text evidence="2">The sequence shown here is derived from an EMBL/GenBank/DDBJ whole genome shotgun (WGS) entry which is preliminary data.</text>
</comment>
<evidence type="ECO:0008006" key="4">
    <source>
        <dbReference type="Google" id="ProtNLM"/>
    </source>
</evidence>
<gene>
    <name evidence="2" type="primary">A09g515930.1_BraROA</name>
    <name evidence="2" type="ORF">IGI04_037188</name>
</gene>
<feature type="compositionally biased region" description="Basic and acidic residues" evidence="1">
    <location>
        <begin position="138"/>
        <end position="174"/>
    </location>
</feature>
<evidence type="ECO:0000313" key="3">
    <source>
        <dbReference type="Proteomes" id="UP000823674"/>
    </source>
</evidence>
<dbReference type="EMBL" id="JADBGQ010000008">
    <property type="protein sequence ID" value="KAG5385718.1"/>
    <property type="molecule type" value="Genomic_DNA"/>
</dbReference>
<reference evidence="2 3" key="1">
    <citation type="submission" date="2021-03" db="EMBL/GenBank/DDBJ databases">
        <authorList>
            <person name="King G.J."/>
            <person name="Bancroft I."/>
            <person name="Baten A."/>
            <person name="Bloomfield J."/>
            <person name="Borpatragohain P."/>
            <person name="He Z."/>
            <person name="Irish N."/>
            <person name="Irwin J."/>
            <person name="Liu K."/>
            <person name="Mauleon R.P."/>
            <person name="Moore J."/>
            <person name="Morris R."/>
            <person name="Ostergaard L."/>
            <person name="Wang B."/>
            <person name="Wells R."/>
        </authorList>
    </citation>
    <scope>NUCLEOTIDE SEQUENCE [LARGE SCALE GENOMIC DNA]</scope>
    <source>
        <strain evidence="2">R-o-18</strain>
        <tissue evidence="2">Leaf</tissue>
    </source>
</reference>
<keyword evidence="3" id="KW-1185">Reference proteome</keyword>